<proteinExistence type="predicted"/>
<reference evidence="3 4" key="1">
    <citation type="submission" date="2024-02" db="EMBL/GenBank/DDBJ databases">
        <title>A draft genome for the cacao thread blight pathogen Marasmius crinis-equi.</title>
        <authorList>
            <person name="Cohen S.P."/>
            <person name="Baruah I.K."/>
            <person name="Amoako-Attah I."/>
            <person name="Bukari Y."/>
            <person name="Meinhardt L.W."/>
            <person name="Bailey B.A."/>
        </authorList>
    </citation>
    <scope>NUCLEOTIDE SEQUENCE [LARGE SCALE GENOMIC DNA]</scope>
    <source>
        <strain evidence="3 4">GH-76</strain>
    </source>
</reference>
<sequence length="356" mass="39623">YPDPPPRPLVSILQISNNKAKVAALSEALRFHEEIYERRQQRFEELESENGSLFREMQNIKRIFAVRETNVSDLQQEKSELQQQISLLGQENKCLQGEADCQRNGLQEEINRLRQTIVALEADCWSLARSVKEEAFGNLSRLAPRLEEGISRVSVDVQAYLGMLMQAPDFQTAQHIRGNVVACISAFQVMLNRAREASVQATGGPFSVARLQFFDRFYPQDVTRVENLFEDTRDYGATPNLLGVLPEASFLQHRVQHPWVPPQQRRTNLTPAMITLRVSSTGDSIVTAPTPIPVAATASTFIPLVRPPTPHPATISIAKRARSHSDSDADPYVVSAGSAATSPKRARPLSRLASTA</sequence>
<dbReference type="Proteomes" id="UP001465976">
    <property type="component" value="Unassembled WGS sequence"/>
</dbReference>
<gene>
    <name evidence="3" type="ORF">V5O48_016683</name>
</gene>
<name>A0ABR3ER21_9AGAR</name>
<feature type="region of interest" description="Disordered" evidence="2">
    <location>
        <begin position="318"/>
        <end position="356"/>
    </location>
</feature>
<keyword evidence="1" id="KW-0175">Coiled coil</keyword>
<feature type="coiled-coil region" evidence="1">
    <location>
        <begin position="29"/>
        <end position="123"/>
    </location>
</feature>
<evidence type="ECO:0000313" key="3">
    <source>
        <dbReference type="EMBL" id="KAL0565338.1"/>
    </source>
</evidence>
<evidence type="ECO:0000256" key="2">
    <source>
        <dbReference type="SAM" id="MobiDB-lite"/>
    </source>
</evidence>
<accession>A0ABR3ER21</accession>
<organism evidence="3 4">
    <name type="scientific">Marasmius crinis-equi</name>
    <dbReference type="NCBI Taxonomy" id="585013"/>
    <lineage>
        <taxon>Eukaryota</taxon>
        <taxon>Fungi</taxon>
        <taxon>Dikarya</taxon>
        <taxon>Basidiomycota</taxon>
        <taxon>Agaricomycotina</taxon>
        <taxon>Agaricomycetes</taxon>
        <taxon>Agaricomycetidae</taxon>
        <taxon>Agaricales</taxon>
        <taxon>Marasmiineae</taxon>
        <taxon>Marasmiaceae</taxon>
        <taxon>Marasmius</taxon>
    </lineage>
</organism>
<keyword evidence="4" id="KW-1185">Reference proteome</keyword>
<dbReference type="EMBL" id="JBAHYK010002312">
    <property type="protein sequence ID" value="KAL0565338.1"/>
    <property type="molecule type" value="Genomic_DNA"/>
</dbReference>
<evidence type="ECO:0000256" key="1">
    <source>
        <dbReference type="SAM" id="Coils"/>
    </source>
</evidence>
<comment type="caution">
    <text evidence="3">The sequence shown here is derived from an EMBL/GenBank/DDBJ whole genome shotgun (WGS) entry which is preliminary data.</text>
</comment>
<feature type="non-terminal residue" evidence="3">
    <location>
        <position position="1"/>
    </location>
</feature>
<protein>
    <submittedName>
        <fullName evidence="3">Uncharacterized protein</fullName>
    </submittedName>
</protein>
<evidence type="ECO:0000313" key="4">
    <source>
        <dbReference type="Proteomes" id="UP001465976"/>
    </source>
</evidence>